<reference evidence="1 2" key="1">
    <citation type="submission" date="2015-10" db="EMBL/GenBank/DDBJ databases">
        <title>Pseudomonas putida clinical strains.</title>
        <authorList>
            <person name="Molina L."/>
            <person name="Udaondo Z."/>
        </authorList>
    </citation>
    <scope>NUCLEOTIDE SEQUENCE [LARGE SCALE GENOMIC DNA]</scope>
    <source>
        <strain evidence="1 2">HB13667</strain>
    </source>
</reference>
<dbReference type="Proteomes" id="UP000050437">
    <property type="component" value="Unassembled WGS sequence"/>
</dbReference>
<evidence type="ECO:0000313" key="1">
    <source>
        <dbReference type="EMBL" id="KPM66601.1"/>
    </source>
</evidence>
<proteinExistence type="predicted"/>
<dbReference type="PANTHER" id="PTHR34319:SF6">
    <property type="entry name" value="MAJOR EXPORTED PROTEIN"/>
    <property type="match status" value="1"/>
</dbReference>
<dbReference type="NCBIfam" id="TIGR03344">
    <property type="entry name" value="VI_effect_Hcp1"/>
    <property type="match status" value="1"/>
</dbReference>
<dbReference type="InterPro" id="IPR036624">
    <property type="entry name" value="Hcp1-lik_sf"/>
</dbReference>
<name>A0A0P7CWN0_PSEPU</name>
<evidence type="ECO:0008006" key="3">
    <source>
        <dbReference type="Google" id="ProtNLM"/>
    </source>
</evidence>
<dbReference type="AlphaFoldDB" id="A0A0P7CWN0"/>
<protein>
    <recommendedName>
        <fullName evidence="3">Hcp family type VI secretion system effector</fullName>
    </recommendedName>
</protein>
<gene>
    <name evidence="1" type="ORF">HB13667_08520</name>
</gene>
<dbReference type="Pfam" id="PF05638">
    <property type="entry name" value="T6SS_HCP"/>
    <property type="match status" value="1"/>
</dbReference>
<dbReference type="InterPro" id="IPR052947">
    <property type="entry name" value="T6SS_Hcp1_domain"/>
</dbReference>
<organism evidence="1 2">
    <name type="scientific">Pseudomonas putida</name>
    <name type="common">Arthrobacter siderocapsulatus</name>
    <dbReference type="NCBI Taxonomy" id="303"/>
    <lineage>
        <taxon>Bacteria</taxon>
        <taxon>Pseudomonadati</taxon>
        <taxon>Pseudomonadota</taxon>
        <taxon>Gammaproteobacteria</taxon>
        <taxon>Pseudomonadales</taxon>
        <taxon>Pseudomonadaceae</taxon>
        <taxon>Pseudomonas</taxon>
    </lineage>
</organism>
<dbReference type="EMBL" id="LKKS01000053">
    <property type="protein sequence ID" value="KPM66601.1"/>
    <property type="molecule type" value="Genomic_DNA"/>
</dbReference>
<evidence type="ECO:0000313" key="2">
    <source>
        <dbReference type="Proteomes" id="UP000050437"/>
    </source>
</evidence>
<accession>A0A0P7CWN0</accession>
<dbReference type="RefSeq" id="WP_054572463.1">
    <property type="nucleotide sequence ID" value="NZ_LKKS01000053.1"/>
</dbReference>
<dbReference type="Gene3D" id="2.30.110.20">
    <property type="entry name" value="Hcp1-like"/>
    <property type="match status" value="1"/>
</dbReference>
<dbReference type="PANTHER" id="PTHR34319">
    <property type="entry name" value="MAJOR EXPORTED PROTEIN"/>
    <property type="match status" value="1"/>
</dbReference>
<sequence length="171" mass="19031">MPTPAYIKIIGQTQGNITAGAFTAESVGNVYQEGHEDEILVQEIQLQVTTPTDPQNGQPTGQRVHKPLKFTSSLNKATPLMYQALATGEMLPTVEVNWYRTSMEGKQEHFFTTKLEDATIVSINTVLPHAQDKENENYTQLIEVALTYRKITWAHDVANTEGSDDWRAPAA</sequence>
<dbReference type="InterPro" id="IPR008514">
    <property type="entry name" value="T6SS_Hcp"/>
</dbReference>
<comment type="caution">
    <text evidence="1">The sequence shown here is derived from an EMBL/GenBank/DDBJ whole genome shotgun (WGS) entry which is preliminary data.</text>
</comment>
<dbReference type="SUPFAM" id="SSF141452">
    <property type="entry name" value="Hcp1-like"/>
    <property type="match status" value="1"/>
</dbReference>